<evidence type="ECO:0000313" key="2">
    <source>
        <dbReference type="Proteomes" id="UP000629468"/>
    </source>
</evidence>
<comment type="caution">
    <text evidence="1">The sequence shown here is derived from an EMBL/GenBank/DDBJ whole genome shotgun (WGS) entry which is preliminary data.</text>
</comment>
<sequence length="300" mass="34145">MSSPSTSPEPVVCQYFMLPPDEGDMRLIIHSLYDIMHVLDEFYLVLLDLPQSYDIIDIFRELRSEISLVCNGILLAYMFMTSYPNEYRLMPAALGSDTQQFRKIAYVGRTYAGSASTQLGKTIPKDFSEGAQRFGEGMERLDLLLQSRGLDGGALSKDAMIQKAENILHSFDVISRACQRLAECYQIHKQHCIDLKEFPETMHPSVNEVDLVTDLWMQHYQRCEELLSEISDLKYKILGADKNRTYVISGKREPAPQKRLSTNLGFAAPAPTPTSTLKTKRKHGILPRKWVESKETVEIE</sequence>
<organism evidence="1 2">
    <name type="scientific">Agaricus bisporus var. burnettii</name>
    <dbReference type="NCBI Taxonomy" id="192524"/>
    <lineage>
        <taxon>Eukaryota</taxon>
        <taxon>Fungi</taxon>
        <taxon>Dikarya</taxon>
        <taxon>Basidiomycota</taxon>
        <taxon>Agaricomycotina</taxon>
        <taxon>Agaricomycetes</taxon>
        <taxon>Agaricomycetidae</taxon>
        <taxon>Agaricales</taxon>
        <taxon>Agaricineae</taxon>
        <taxon>Agaricaceae</taxon>
        <taxon>Agaricus</taxon>
    </lineage>
</organism>
<dbReference type="Proteomes" id="UP000629468">
    <property type="component" value="Unassembled WGS sequence"/>
</dbReference>
<gene>
    <name evidence="1" type="ORF">Agabi119p4_8494</name>
</gene>
<name>A0A8H7C773_AGABI</name>
<protein>
    <submittedName>
        <fullName evidence="1">Uncharacterized protein</fullName>
    </submittedName>
</protein>
<dbReference type="AlphaFoldDB" id="A0A8H7C773"/>
<dbReference type="EMBL" id="JABXXO010000011">
    <property type="protein sequence ID" value="KAF7763957.1"/>
    <property type="molecule type" value="Genomic_DNA"/>
</dbReference>
<evidence type="ECO:0000313" key="1">
    <source>
        <dbReference type="EMBL" id="KAF7763957.1"/>
    </source>
</evidence>
<accession>A0A8H7C773</accession>
<reference evidence="1 2" key="1">
    <citation type="journal article" name="Sci. Rep.">
        <title>Telomere-to-telomere assembled and centromere annotated genomes of the two main subspecies of the button mushroom Agaricus bisporus reveal especially polymorphic chromosome ends.</title>
        <authorList>
            <person name="Sonnenberg A.S.M."/>
            <person name="Sedaghat-Telgerd N."/>
            <person name="Lavrijssen B."/>
            <person name="Ohm R.A."/>
            <person name="Hendrickx P.M."/>
            <person name="Scholtmeijer K."/>
            <person name="Baars J.J.P."/>
            <person name="van Peer A."/>
        </authorList>
    </citation>
    <scope>NUCLEOTIDE SEQUENCE [LARGE SCALE GENOMIC DNA]</scope>
    <source>
        <strain evidence="1 2">H119_p4</strain>
    </source>
</reference>
<proteinExistence type="predicted"/>